<sequence>MDHHKEMVEDATERWWRKRRIVTEALKAALEYPTPDDTDETTQLELETRSIASVASIPSTGSFSDGTPRGPQHFSTPSFSSDPPTPASLSDHDHDQDQSPEQAVPPPTPGGSSWRSPSPASSRPSTPGSWERNTPSSRSLQSSPGIASSRSSLRALPGLGDHNGDYIRFLEHTNTSRPMSIDTSQAGRGLIKGSFKIVEVGRKGRAYWVLGDREERTVEWCLWKEGFEGRRGDLMGRLEPGRDENKRKLRSVFRRGGLEEMEAREYRHVKRLKRMRVRAE</sequence>
<evidence type="ECO:0000313" key="2">
    <source>
        <dbReference type="EMBL" id="KAF1986251.1"/>
    </source>
</evidence>
<evidence type="ECO:0000313" key="3">
    <source>
        <dbReference type="Proteomes" id="UP000800041"/>
    </source>
</evidence>
<feature type="compositionally biased region" description="Polar residues" evidence="1">
    <location>
        <begin position="131"/>
        <end position="152"/>
    </location>
</feature>
<evidence type="ECO:0000256" key="1">
    <source>
        <dbReference type="SAM" id="MobiDB-lite"/>
    </source>
</evidence>
<dbReference type="Proteomes" id="UP000800041">
    <property type="component" value="Unassembled WGS sequence"/>
</dbReference>
<accession>A0A6G1GZ70</accession>
<feature type="compositionally biased region" description="Polar residues" evidence="1">
    <location>
        <begin position="50"/>
        <end position="65"/>
    </location>
</feature>
<dbReference type="EMBL" id="ML977158">
    <property type="protein sequence ID" value="KAF1986251.1"/>
    <property type="molecule type" value="Genomic_DNA"/>
</dbReference>
<dbReference type="AlphaFoldDB" id="A0A6G1GZ70"/>
<gene>
    <name evidence="2" type="ORF">K402DRAFT_394110</name>
</gene>
<feature type="compositionally biased region" description="Low complexity" evidence="1">
    <location>
        <begin position="110"/>
        <end position="129"/>
    </location>
</feature>
<name>A0A6G1GZ70_9PEZI</name>
<protein>
    <submittedName>
        <fullName evidence="2">Uncharacterized protein</fullName>
    </submittedName>
</protein>
<proteinExistence type="predicted"/>
<feature type="region of interest" description="Disordered" evidence="1">
    <location>
        <begin position="30"/>
        <end position="158"/>
    </location>
</feature>
<reference evidence="2" key="1">
    <citation type="journal article" date="2020" name="Stud. Mycol.">
        <title>101 Dothideomycetes genomes: a test case for predicting lifestyles and emergence of pathogens.</title>
        <authorList>
            <person name="Haridas S."/>
            <person name="Albert R."/>
            <person name="Binder M."/>
            <person name="Bloem J."/>
            <person name="Labutti K."/>
            <person name="Salamov A."/>
            <person name="Andreopoulos B."/>
            <person name="Baker S."/>
            <person name="Barry K."/>
            <person name="Bills G."/>
            <person name="Bluhm B."/>
            <person name="Cannon C."/>
            <person name="Castanera R."/>
            <person name="Culley D."/>
            <person name="Daum C."/>
            <person name="Ezra D."/>
            <person name="Gonzalez J."/>
            <person name="Henrissat B."/>
            <person name="Kuo A."/>
            <person name="Liang C."/>
            <person name="Lipzen A."/>
            <person name="Lutzoni F."/>
            <person name="Magnuson J."/>
            <person name="Mondo S."/>
            <person name="Nolan M."/>
            <person name="Ohm R."/>
            <person name="Pangilinan J."/>
            <person name="Park H.-J."/>
            <person name="Ramirez L."/>
            <person name="Alfaro M."/>
            <person name="Sun H."/>
            <person name="Tritt A."/>
            <person name="Yoshinaga Y."/>
            <person name="Zwiers L.-H."/>
            <person name="Turgeon B."/>
            <person name="Goodwin S."/>
            <person name="Spatafora J."/>
            <person name="Crous P."/>
            <person name="Grigoriev I."/>
        </authorList>
    </citation>
    <scope>NUCLEOTIDE SEQUENCE</scope>
    <source>
        <strain evidence="2">CBS 113979</strain>
    </source>
</reference>
<organism evidence="2 3">
    <name type="scientific">Aulographum hederae CBS 113979</name>
    <dbReference type="NCBI Taxonomy" id="1176131"/>
    <lineage>
        <taxon>Eukaryota</taxon>
        <taxon>Fungi</taxon>
        <taxon>Dikarya</taxon>
        <taxon>Ascomycota</taxon>
        <taxon>Pezizomycotina</taxon>
        <taxon>Dothideomycetes</taxon>
        <taxon>Pleosporomycetidae</taxon>
        <taxon>Aulographales</taxon>
        <taxon>Aulographaceae</taxon>
    </lineage>
</organism>
<keyword evidence="3" id="KW-1185">Reference proteome</keyword>